<evidence type="ECO:0000313" key="4">
    <source>
        <dbReference type="Proteomes" id="UP001152321"/>
    </source>
</evidence>
<evidence type="ECO:0000313" key="3">
    <source>
        <dbReference type="EMBL" id="MDG0816323.1"/>
    </source>
</evidence>
<name>A0ABT6DHI4_9BACT</name>
<protein>
    <submittedName>
        <fullName evidence="3">PEP-utilizing enzyme</fullName>
    </submittedName>
</protein>
<dbReference type="Gene3D" id="3.30.470.20">
    <property type="entry name" value="ATP-grasp fold, B domain"/>
    <property type="match status" value="2"/>
</dbReference>
<proteinExistence type="predicted"/>
<dbReference type="InterPro" id="IPR036637">
    <property type="entry name" value="Phosphohistidine_dom_sf"/>
</dbReference>
<dbReference type="PANTHER" id="PTHR43615:SF1">
    <property type="entry name" value="PPDK_N DOMAIN-CONTAINING PROTEIN"/>
    <property type="match status" value="1"/>
</dbReference>
<sequence length="780" mass="88218">MTVTEAAPLFQELKKALPQELALMGGKASALAILAQKNFPVPPGAVLFQQPTDLKDMSELFNWWKDQGSFPVAVRSSASGEDGTEVSYAGQFITILNVKTPEDLSNAVSTCFEAVHRVPSQSYAEHFQQPQIPMHVLIQRMINSQFSGVYFSQDPRSENSSWLVEMVEGQGEQLVSGQVTPYRFSQEMTPDTPHNWKKEYLETVVHWGQEIEKAFGYLADIEWAIDQEGQFWILQSRPITAKGTSTSRKEVLSNEWQKVTKSYPADSAWDGHTFAEWTGIPSELSYDIWRSAFEKDHSFDLALKSLGYEGFGKNESHFSLLEKVYGRLYLNLKSLEPIYFGTSPYKLMFFPRPHLEFCWRKLTPAVLLRAPLGIAQMIRVAWTIQTNRSELAKRGLAAAKNIPSYNIDPVFLFKQCQSIDLEGKKRELRKLTQAFSQNYLQSTFLLTLLIESTTQGLLALLTKDLGKEKAAETIYLLTGRGLETIANKMHNDLSAIQNNESQWQMFLSQYGHRGPGELDLANPRWLETSRPKHTSKQQASHSKTSAEDLQKEILGEISTLRRPVFLHEWQELQKLMQIREEIKMALMKPYAQIRWLASSIGNETGFSNDEVFWLSLDELLSLERQQDKKSFHSIIQKRKEEAQVMKSVDLPMMFSLQELQEVLNQTPPKKDNSVITGVSLSPGVSSGIVHFVDNPEGEDLDSWPDNYVLIAEATDPGWTPLFARAKAVVVSRGGVLSHCAIVAREMGLPAVGEVRALNSIFKEGERVWVDGNHGLIKRAH</sequence>
<dbReference type="Proteomes" id="UP001152321">
    <property type="component" value="Unassembled WGS sequence"/>
</dbReference>
<dbReference type="InterPro" id="IPR013815">
    <property type="entry name" value="ATP_grasp_subdomain_1"/>
</dbReference>
<dbReference type="Pfam" id="PF00391">
    <property type="entry name" value="PEP-utilizers"/>
    <property type="match status" value="1"/>
</dbReference>
<feature type="domain" description="Pyruvate phosphate dikinase AMP/ATP-binding" evidence="2">
    <location>
        <begin position="67"/>
        <end position="185"/>
    </location>
</feature>
<keyword evidence="4" id="KW-1185">Reference proteome</keyword>
<dbReference type="EMBL" id="JANRMI010000002">
    <property type="protein sequence ID" value="MDG0816323.1"/>
    <property type="molecule type" value="Genomic_DNA"/>
</dbReference>
<dbReference type="RefSeq" id="WP_277577801.1">
    <property type="nucleotide sequence ID" value="NZ_JANRMI010000002.1"/>
</dbReference>
<dbReference type="Pfam" id="PF01326">
    <property type="entry name" value="PPDK_N"/>
    <property type="match status" value="2"/>
</dbReference>
<dbReference type="Gene3D" id="3.30.1490.20">
    <property type="entry name" value="ATP-grasp fold, A domain"/>
    <property type="match status" value="1"/>
</dbReference>
<evidence type="ECO:0000259" key="1">
    <source>
        <dbReference type="Pfam" id="PF00391"/>
    </source>
</evidence>
<dbReference type="Gene3D" id="3.50.30.10">
    <property type="entry name" value="Phosphohistidine domain"/>
    <property type="match status" value="1"/>
</dbReference>
<feature type="domain" description="Pyruvate phosphate dikinase AMP/ATP-binding" evidence="2">
    <location>
        <begin position="195"/>
        <end position="249"/>
    </location>
</feature>
<dbReference type="InterPro" id="IPR002192">
    <property type="entry name" value="PPDK_AMP/ATP-bd"/>
</dbReference>
<reference evidence="3" key="1">
    <citation type="submission" date="2022-08" db="EMBL/GenBank/DDBJ databases">
        <title>Novel Bdellovibrio Species Isolated from Svalbard: Designation Bdellovibrio svalbardensis.</title>
        <authorList>
            <person name="Mitchell R.J."/>
            <person name="Choi S.Y."/>
        </authorList>
    </citation>
    <scope>NUCLEOTIDE SEQUENCE</scope>
    <source>
        <strain evidence="3">PAP01</strain>
    </source>
</reference>
<comment type="caution">
    <text evidence="3">The sequence shown here is derived from an EMBL/GenBank/DDBJ whole genome shotgun (WGS) entry which is preliminary data.</text>
</comment>
<dbReference type="InterPro" id="IPR051549">
    <property type="entry name" value="PEP_Utilizing_Enz"/>
</dbReference>
<feature type="domain" description="PEP-utilising enzyme mobile" evidence="1">
    <location>
        <begin position="704"/>
        <end position="774"/>
    </location>
</feature>
<accession>A0ABT6DHI4</accession>
<gene>
    <name evidence="3" type="ORF">NWE73_08115</name>
</gene>
<evidence type="ECO:0000259" key="2">
    <source>
        <dbReference type="Pfam" id="PF01326"/>
    </source>
</evidence>
<dbReference type="SUPFAM" id="SSF56059">
    <property type="entry name" value="Glutathione synthetase ATP-binding domain-like"/>
    <property type="match status" value="1"/>
</dbReference>
<dbReference type="SUPFAM" id="SSF52009">
    <property type="entry name" value="Phosphohistidine domain"/>
    <property type="match status" value="1"/>
</dbReference>
<organism evidence="3 4">
    <name type="scientific">Bdellovibrio svalbardensis</name>
    <dbReference type="NCBI Taxonomy" id="2972972"/>
    <lineage>
        <taxon>Bacteria</taxon>
        <taxon>Pseudomonadati</taxon>
        <taxon>Bdellovibrionota</taxon>
        <taxon>Bdellovibrionia</taxon>
        <taxon>Bdellovibrionales</taxon>
        <taxon>Pseudobdellovibrionaceae</taxon>
        <taxon>Bdellovibrio</taxon>
    </lineage>
</organism>
<dbReference type="InterPro" id="IPR008279">
    <property type="entry name" value="PEP-util_enz_mobile_dom"/>
</dbReference>
<dbReference type="PANTHER" id="PTHR43615">
    <property type="entry name" value="PHOSPHOENOLPYRUVATE SYNTHASE-RELATED"/>
    <property type="match status" value="1"/>
</dbReference>